<dbReference type="AlphaFoldDB" id="A0A412C2V1"/>
<gene>
    <name evidence="2" type="ORF">DWY88_08385</name>
</gene>
<name>A0A412C2V1_MEDGN</name>
<reference evidence="2 3" key="1">
    <citation type="submission" date="2018-08" db="EMBL/GenBank/DDBJ databases">
        <title>A genome reference for cultivated species of the human gut microbiota.</title>
        <authorList>
            <person name="Zou Y."/>
            <person name="Xue W."/>
            <person name="Luo G."/>
        </authorList>
    </citation>
    <scope>NUCLEOTIDE SEQUENCE [LARGE SCALE GENOMIC DNA]</scope>
    <source>
        <strain evidence="2 3">AF27-4BH</strain>
    </source>
</reference>
<comment type="caution">
    <text evidence="2">The sequence shown here is derived from an EMBL/GenBank/DDBJ whole genome shotgun (WGS) entry which is preliminary data.</text>
</comment>
<proteinExistence type="predicted"/>
<organism evidence="2 3">
    <name type="scientific">Mediterraneibacter gnavus</name>
    <name type="common">Ruminococcus gnavus</name>
    <dbReference type="NCBI Taxonomy" id="33038"/>
    <lineage>
        <taxon>Bacteria</taxon>
        <taxon>Bacillati</taxon>
        <taxon>Bacillota</taxon>
        <taxon>Clostridia</taxon>
        <taxon>Lachnospirales</taxon>
        <taxon>Lachnospiraceae</taxon>
        <taxon>Mediterraneibacter</taxon>
    </lineage>
</organism>
<dbReference type="RefSeq" id="WP_117504904.1">
    <property type="nucleotide sequence ID" value="NZ_QRTJ01000014.1"/>
</dbReference>
<keyword evidence="1" id="KW-0812">Transmembrane</keyword>
<feature type="transmembrane region" description="Helical" evidence="1">
    <location>
        <begin position="6"/>
        <end position="24"/>
    </location>
</feature>
<evidence type="ECO:0000256" key="1">
    <source>
        <dbReference type="SAM" id="Phobius"/>
    </source>
</evidence>
<evidence type="ECO:0000313" key="3">
    <source>
        <dbReference type="Proteomes" id="UP000286137"/>
    </source>
</evidence>
<sequence>MLKDWNFWLSIVTVVAAVIALMQTKQQIKLSNKQHLFDKRVEQYLIAKGLIQLYENNDTILVFKENEPILSIDFIFMQMTNNTYMEQMVDVISHPLEEPYHKKFLIRLEELKEISTKIKFIFSGKEAILLGDYILHYQELLFKMYQYQILLGKLKDASQEFRLTIEKARETVGENQYREELQKAVDNLKQAYDVLKKGKVEEKIEQQITLR</sequence>
<evidence type="ECO:0000313" key="2">
    <source>
        <dbReference type="EMBL" id="RGQ67604.1"/>
    </source>
</evidence>
<dbReference type="EMBL" id="QRTJ01000014">
    <property type="protein sequence ID" value="RGQ67604.1"/>
    <property type="molecule type" value="Genomic_DNA"/>
</dbReference>
<accession>A0A412C2V1</accession>
<dbReference type="Proteomes" id="UP000286137">
    <property type="component" value="Unassembled WGS sequence"/>
</dbReference>
<protein>
    <submittedName>
        <fullName evidence="2">Uncharacterized protein</fullName>
    </submittedName>
</protein>
<keyword evidence="1" id="KW-1133">Transmembrane helix</keyword>
<keyword evidence="1" id="KW-0472">Membrane</keyword>